<dbReference type="Proteomes" id="UP000265742">
    <property type="component" value="Unassembled WGS sequence"/>
</dbReference>
<dbReference type="EMBL" id="QXTG01000002">
    <property type="protein sequence ID" value="RIX27895.1"/>
    <property type="molecule type" value="Genomic_DNA"/>
</dbReference>
<proteinExistence type="predicted"/>
<name>A0A3A1TYZ4_9MICO</name>
<evidence type="ECO:0000313" key="1">
    <source>
        <dbReference type="EMBL" id="RIX27895.1"/>
    </source>
</evidence>
<dbReference type="Pfam" id="PF10012">
    <property type="entry name" value="DUF2255"/>
    <property type="match status" value="1"/>
</dbReference>
<comment type="caution">
    <text evidence="1">The sequence shown here is derived from an EMBL/GenBank/DDBJ whole genome shotgun (WGS) entry which is preliminary data.</text>
</comment>
<dbReference type="InterPro" id="IPR016888">
    <property type="entry name" value="UCP028498"/>
</dbReference>
<keyword evidence="2" id="KW-1185">Reference proteome</keyword>
<protein>
    <submittedName>
        <fullName evidence="1">DUF2255 family protein</fullName>
    </submittedName>
</protein>
<dbReference type="AlphaFoldDB" id="A0A3A1TYZ4"/>
<sequence length="124" mass="13738">MSWTPQELEAVGAADELRISSRREDGTLRPWVTIWAVRSGDELFVRSAHGRDNGWFRRAAAAGEGRIDAGGVVQDVRFTGVDPGDHADVDAAYHAKYDRYPRAYVDPVVSPDAWTATLRLDPLD</sequence>
<gene>
    <name evidence="1" type="ORF">D1781_10220</name>
</gene>
<dbReference type="OrthoDB" id="162563at2"/>
<evidence type="ECO:0000313" key="2">
    <source>
        <dbReference type="Proteomes" id="UP000265742"/>
    </source>
</evidence>
<dbReference type="RefSeq" id="WP_119482204.1">
    <property type="nucleotide sequence ID" value="NZ_QXTG01000002.1"/>
</dbReference>
<reference evidence="2" key="1">
    <citation type="submission" date="2018-09" db="EMBL/GenBank/DDBJ databases">
        <authorList>
            <person name="Kim I."/>
        </authorList>
    </citation>
    <scope>NUCLEOTIDE SEQUENCE [LARGE SCALE GENOMIC DNA]</scope>
    <source>
        <strain evidence="2">DD4a</strain>
    </source>
</reference>
<organism evidence="1 2">
    <name type="scientific">Amnibacterium setariae</name>
    <dbReference type="NCBI Taxonomy" id="2306585"/>
    <lineage>
        <taxon>Bacteria</taxon>
        <taxon>Bacillati</taxon>
        <taxon>Actinomycetota</taxon>
        <taxon>Actinomycetes</taxon>
        <taxon>Micrococcales</taxon>
        <taxon>Microbacteriaceae</taxon>
        <taxon>Amnibacterium</taxon>
    </lineage>
</organism>
<accession>A0A3A1TYZ4</accession>